<evidence type="ECO:0000313" key="2">
    <source>
        <dbReference type="EMBL" id="PED16418.1"/>
    </source>
</evidence>
<organism evidence="2 3">
    <name type="scientific">Bacillus thuringiensis</name>
    <dbReference type="NCBI Taxonomy" id="1428"/>
    <lineage>
        <taxon>Bacteria</taxon>
        <taxon>Bacillati</taxon>
        <taxon>Bacillota</taxon>
        <taxon>Bacilli</taxon>
        <taxon>Bacillales</taxon>
        <taxon>Bacillaceae</taxon>
        <taxon>Bacillus</taxon>
        <taxon>Bacillus cereus group</taxon>
    </lineage>
</organism>
<dbReference type="Proteomes" id="UP000220127">
    <property type="component" value="Unassembled WGS sequence"/>
</dbReference>
<protein>
    <recommendedName>
        <fullName evidence="1">T4 RNA ligase 1-like N-terminal domain-containing protein</fullName>
    </recommendedName>
</protein>
<dbReference type="Pfam" id="PF09511">
    <property type="entry name" value="RNA_lig_T4_1"/>
    <property type="match status" value="1"/>
</dbReference>
<dbReference type="InterPro" id="IPR019039">
    <property type="entry name" value="T4-Rnl1-like_N"/>
</dbReference>
<accession>A0A9X6U5F8</accession>
<name>A0A9X6U5F8_BACTU</name>
<reference evidence="2 3" key="1">
    <citation type="submission" date="2017-09" db="EMBL/GenBank/DDBJ databases">
        <title>Large-scale bioinformatics analysis of Bacillus genomes uncovers conserved roles of natural products in bacterial physiology.</title>
        <authorList>
            <consortium name="Agbiome Team Llc"/>
            <person name="Bleich R.M."/>
            <person name="Grubbs K.J."/>
            <person name="Santa Maria K.C."/>
            <person name="Allen S.E."/>
            <person name="Farag S."/>
            <person name="Shank E.A."/>
            <person name="Bowers A."/>
        </authorList>
    </citation>
    <scope>NUCLEOTIDE SEQUENCE [LARGE SCALE GENOMIC DNA]</scope>
    <source>
        <strain evidence="2 3">AFS094940</strain>
    </source>
</reference>
<evidence type="ECO:0000313" key="3">
    <source>
        <dbReference type="Proteomes" id="UP000220127"/>
    </source>
</evidence>
<feature type="domain" description="T4 RNA ligase 1-like N-terminal" evidence="1">
    <location>
        <begin position="52"/>
        <end position="248"/>
    </location>
</feature>
<comment type="caution">
    <text evidence="2">The sequence shown here is derived from an EMBL/GenBank/DDBJ whole genome shotgun (WGS) entry which is preliminary data.</text>
</comment>
<dbReference type="RefSeq" id="WP_097877060.1">
    <property type="nucleotide sequence ID" value="NZ_NUIV01000047.1"/>
</dbReference>
<sequence length="378" mass="44248">MQLVQVDYDKYKLEVDAGFISERVNPMHPELIILNYTNLAVINRRWNNETMNARGLILNRETLEVLAKPFPKFFNYNENLEYQREIPKCNCEPPVFTVKQDGSLGISYMVGDNLFWATRGSFESDQARVANEIWRRKYAAILKEHEDVRELMRGITLLVEIIDPQTKIVVDYEGLSDLILIGAVDIRGKFPIDLDYDSLTSIGQYLGMPVTKQVELTIDEAVKLKETIPSNQEGWVLKWKNGKRLKVKGDNYMDVHRVAYGISLKKKIEYWKNDKLMELISQVPEEFRSEIEEFQGNWDNKLGELMANLQYIFDTCHKDVESRKDFATNVNFNEYLDDKFKGIVFKAFESEDKQINRDAVKEVMHKYYREFTDEGVEE</sequence>
<evidence type="ECO:0000259" key="1">
    <source>
        <dbReference type="Pfam" id="PF09511"/>
    </source>
</evidence>
<gene>
    <name evidence="2" type="ORF">CON01_00790</name>
</gene>
<dbReference type="EMBL" id="NVMD01000002">
    <property type="protein sequence ID" value="PED16418.1"/>
    <property type="molecule type" value="Genomic_DNA"/>
</dbReference>
<dbReference type="AlphaFoldDB" id="A0A9X6U5F8"/>
<proteinExistence type="predicted"/>